<sequence>MMIFFLTLLCSIRITKFQSKRPCLIKIFTDVSANTERRHRTKKRFNILLLKNVKDWYYSSDTIAYQKSTCQIGTFFFTLYNQNLPLLTQI</sequence>
<evidence type="ECO:0000313" key="3">
    <source>
        <dbReference type="Proteomes" id="UP000276133"/>
    </source>
</evidence>
<evidence type="ECO:0008006" key="4">
    <source>
        <dbReference type="Google" id="ProtNLM"/>
    </source>
</evidence>
<evidence type="ECO:0000256" key="1">
    <source>
        <dbReference type="SAM" id="SignalP"/>
    </source>
</evidence>
<accession>A0A3M7RQE9</accession>
<comment type="caution">
    <text evidence="2">The sequence shown here is derived from an EMBL/GenBank/DDBJ whole genome shotgun (WGS) entry which is preliminary data.</text>
</comment>
<feature type="signal peptide" evidence="1">
    <location>
        <begin position="1"/>
        <end position="17"/>
    </location>
</feature>
<evidence type="ECO:0000313" key="2">
    <source>
        <dbReference type="EMBL" id="RNA25762.1"/>
    </source>
</evidence>
<feature type="chain" id="PRO_5017994198" description="Secreted protein" evidence="1">
    <location>
        <begin position="18"/>
        <end position="90"/>
    </location>
</feature>
<proteinExistence type="predicted"/>
<dbReference type="AlphaFoldDB" id="A0A3M7RQE9"/>
<dbReference type="Proteomes" id="UP000276133">
    <property type="component" value="Unassembled WGS sequence"/>
</dbReference>
<protein>
    <recommendedName>
        <fullName evidence="4">Secreted protein</fullName>
    </recommendedName>
</protein>
<keyword evidence="3" id="KW-1185">Reference proteome</keyword>
<gene>
    <name evidence="2" type="ORF">BpHYR1_038859</name>
</gene>
<reference evidence="2 3" key="1">
    <citation type="journal article" date="2018" name="Sci. Rep.">
        <title>Genomic signatures of local adaptation to the degree of environmental predictability in rotifers.</title>
        <authorList>
            <person name="Franch-Gras L."/>
            <person name="Hahn C."/>
            <person name="Garcia-Roger E.M."/>
            <person name="Carmona M.J."/>
            <person name="Serra M."/>
            <person name="Gomez A."/>
        </authorList>
    </citation>
    <scope>NUCLEOTIDE SEQUENCE [LARGE SCALE GENOMIC DNA]</scope>
    <source>
        <strain evidence="2">HYR1</strain>
    </source>
</reference>
<name>A0A3M7RQE9_BRAPC</name>
<organism evidence="2 3">
    <name type="scientific">Brachionus plicatilis</name>
    <name type="common">Marine rotifer</name>
    <name type="synonym">Brachionus muelleri</name>
    <dbReference type="NCBI Taxonomy" id="10195"/>
    <lineage>
        <taxon>Eukaryota</taxon>
        <taxon>Metazoa</taxon>
        <taxon>Spiralia</taxon>
        <taxon>Gnathifera</taxon>
        <taxon>Rotifera</taxon>
        <taxon>Eurotatoria</taxon>
        <taxon>Monogononta</taxon>
        <taxon>Pseudotrocha</taxon>
        <taxon>Ploima</taxon>
        <taxon>Brachionidae</taxon>
        <taxon>Brachionus</taxon>
    </lineage>
</organism>
<dbReference type="EMBL" id="REGN01002862">
    <property type="protein sequence ID" value="RNA25762.1"/>
    <property type="molecule type" value="Genomic_DNA"/>
</dbReference>
<keyword evidence="1" id="KW-0732">Signal</keyword>